<dbReference type="Pfam" id="PF03682">
    <property type="entry name" value="UPF0158"/>
    <property type="match status" value="1"/>
</dbReference>
<gene>
    <name evidence="1" type="ORF">CVV64_19150</name>
</gene>
<dbReference type="AlphaFoldDB" id="A0A2N1PJ56"/>
<accession>A0A2N1PJ56</accession>
<sequence length="140" mass="16534">MKPNIDRALLNLAMDSHGEQNWFLDRETGVIFEIPINSDLQNDLKVQELCDKVDADPARFIEIESISSRSSFKMMEDFIETLPDKKERRALEKVITWKKPFANFRKALDELPKIQKLWSDFYSARMAELSNKWLEFHNLI</sequence>
<dbReference type="EMBL" id="PGXC01000050">
    <property type="protein sequence ID" value="PKK88350.1"/>
    <property type="molecule type" value="Genomic_DNA"/>
</dbReference>
<reference evidence="1 2" key="1">
    <citation type="journal article" date="2017" name="ISME J.">
        <title>Potential for microbial H2 and metal transformations associated with novel bacteria and archaea in deep terrestrial subsurface sediments.</title>
        <authorList>
            <person name="Hernsdorf A.W."/>
            <person name="Amano Y."/>
            <person name="Miyakawa K."/>
            <person name="Ise K."/>
            <person name="Suzuki Y."/>
            <person name="Anantharaman K."/>
            <person name="Probst A."/>
            <person name="Burstein D."/>
            <person name="Thomas B.C."/>
            <person name="Banfield J.F."/>
        </authorList>
    </citation>
    <scope>NUCLEOTIDE SEQUENCE [LARGE SCALE GENOMIC DNA]</scope>
    <source>
        <strain evidence="1">HGW-Wallbacteria-1</strain>
    </source>
</reference>
<protein>
    <submittedName>
        <fullName evidence="1">Uncharacterized protein</fullName>
    </submittedName>
</protein>
<organism evidence="1 2">
    <name type="scientific">Candidatus Wallbacteria bacterium HGW-Wallbacteria-1</name>
    <dbReference type="NCBI Taxonomy" id="2013854"/>
    <lineage>
        <taxon>Bacteria</taxon>
        <taxon>Candidatus Walliibacteriota</taxon>
    </lineage>
</organism>
<evidence type="ECO:0000313" key="1">
    <source>
        <dbReference type="EMBL" id="PKK88350.1"/>
    </source>
</evidence>
<comment type="caution">
    <text evidence="1">The sequence shown here is derived from an EMBL/GenBank/DDBJ whole genome shotgun (WGS) entry which is preliminary data.</text>
</comment>
<proteinExistence type="predicted"/>
<evidence type="ECO:0000313" key="2">
    <source>
        <dbReference type="Proteomes" id="UP000233256"/>
    </source>
</evidence>
<dbReference type="InterPro" id="IPR005361">
    <property type="entry name" value="UPF0158"/>
</dbReference>
<name>A0A2N1PJ56_9BACT</name>
<dbReference type="Proteomes" id="UP000233256">
    <property type="component" value="Unassembled WGS sequence"/>
</dbReference>